<feature type="non-terminal residue" evidence="2">
    <location>
        <position position="1"/>
    </location>
</feature>
<gene>
    <name evidence="2" type="ORF">GOODEAATRI_030929</name>
</gene>
<feature type="compositionally biased region" description="Polar residues" evidence="1">
    <location>
        <begin position="25"/>
        <end position="35"/>
    </location>
</feature>
<name>A0ABV0Q2H5_9TELE</name>
<evidence type="ECO:0000256" key="1">
    <source>
        <dbReference type="SAM" id="MobiDB-lite"/>
    </source>
</evidence>
<dbReference type="Proteomes" id="UP001476798">
    <property type="component" value="Unassembled WGS sequence"/>
</dbReference>
<evidence type="ECO:0000313" key="3">
    <source>
        <dbReference type="Proteomes" id="UP001476798"/>
    </source>
</evidence>
<protein>
    <submittedName>
        <fullName evidence="2">Uncharacterized protein</fullName>
    </submittedName>
</protein>
<organism evidence="2 3">
    <name type="scientific">Goodea atripinnis</name>
    <dbReference type="NCBI Taxonomy" id="208336"/>
    <lineage>
        <taxon>Eukaryota</taxon>
        <taxon>Metazoa</taxon>
        <taxon>Chordata</taxon>
        <taxon>Craniata</taxon>
        <taxon>Vertebrata</taxon>
        <taxon>Euteleostomi</taxon>
        <taxon>Actinopterygii</taxon>
        <taxon>Neopterygii</taxon>
        <taxon>Teleostei</taxon>
        <taxon>Neoteleostei</taxon>
        <taxon>Acanthomorphata</taxon>
        <taxon>Ovalentaria</taxon>
        <taxon>Atherinomorphae</taxon>
        <taxon>Cyprinodontiformes</taxon>
        <taxon>Goodeidae</taxon>
        <taxon>Goodea</taxon>
    </lineage>
</organism>
<proteinExistence type="predicted"/>
<accession>A0ABV0Q2H5</accession>
<keyword evidence="3" id="KW-1185">Reference proteome</keyword>
<sequence>GYRGAVAYLQQSTGERRDTPWAGHQSIQGQHTGQPCTHPFTPKGNLEKPINLTVMFLDCGRREPMYAQGNIKLHVERPKTPRKNLGPSCCKATVLTTVPPCRNLRNNSLQFYVTYQQC</sequence>
<comment type="caution">
    <text evidence="2">The sequence shown here is derived from an EMBL/GenBank/DDBJ whole genome shotgun (WGS) entry which is preliminary data.</text>
</comment>
<feature type="region of interest" description="Disordered" evidence="1">
    <location>
        <begin position="13"/>
        <end position="44"/>
    </location>
</feature>
<dbReference type="EMBL" id="JAHRIO010095021">
    <property type="protein sequence ID" value="MEQ2189990.1"/>
    <property type="molecule type" value="Genomic_DNA"/>
</dbReference>
<reference evidence="2 3" key="1">
    <citation type="submission" date="2021-06" db="EMBL/GenBank/DDBJ databases">
        <authorList>
            <person name="Palmer J.M."/>
        </authorList>
    </citation>
    <scope>NUCLEOTIDE SEQUENCE [LARGE SCALE GENOMIC DNA]</scope>
    <source>
        <strain evidence="2 3">GA_2019</strain>
        <tissue evidence="2">Muscle</tissue>
    </source>
</reference>
<evidence type="ECO:0000313" key="2">
    <source>
        <dbReference type="EMBL" id="MEQ2189990.1"/>
    </source>
</evidence>